<dbReference type="Gene3D" id="2.10.25.10">
    <property type="entry name" value="Laminin"/>
    <property type="match status" value="3"/>
</dbReference>
<dbReference type="PROSITE" id="PS00243">
    <property type="entry name" value="I_EGF_1"/>
    <property type="match status" value="1"/>
</dbReference>
<dbReference type="InterPro" id="IPR057243">
    <property type="entry name" value="Integrin_I-EGF_CS"/>
</dbReference>
<dbReference type="PANTHER" id="PTHR10082">
    <property type="entry name" value="INTEGRIN BETA SUBUNIT"/>
    <property type="match status" value="1"/>
</dbReference>
<dbReference type="Pfam" id="PF07974">
    <property type="entry name" value="EGF_2"/>
    <property type="match status" value="2"/>
</dbReference>
<accession>A0A8J6A8I2</accession>
<dbReference type="GO" id="GO:0007229">
    <property type="term" value="P:integrin-mediated signaling pathway"/>
    <property type="evidence" value="ECO:0007669"/>
    <property type="project" value="UniProtKB-KW"/>
</dbReference>
<sequence length="210" mass="22567">MQDSAATSSGCTSCCVSTSPAGSACHGVQRGEAPHPAPIQMQMRNFLASQDGHGACSCGRCVCERGWFGKLCQHPRKCNLTEDQSQSLCESADGTLCSGKGAGSTEKEDGERVRESQEAGLGEEKMEQREKEEKPVMPFVISGSCHCGRCICSAEEWYISGEFCDCDDRDCDTHDGLICTGNGICSCGNCECWDGWNGNACEIWLGTEYP</sequence>
<keyword evidence="5" id="KW-0325">Glycoprotein</keyword>
<dbReference type="GO" id="GO:0016477">
    <property type="term" value="P:cell migration"/>
    <property type="evidence" value="ECO:0007669"/>
    <property type="project" value="TreeGrafter"/>
</dbReference>
<protein>
    <submittedName>
        <fullName evidence="8">Integrin beta-like protein 1</fullName>
    </submittedName>
</protein>
<dbReference type="PANTHER" id="PTHR10082:SF60">
    <property type="entry name" value="INTEGRIN BETA-PS"/>
    <property type="match status" value="1"/>
</dbReference>
<proteinExistence type="predicted"/>
<evidence type="ECO:0000256" key="4">
    <source>
        <dbReference type="ARBA" id="ARBA00023157"/>
    </source>
</evidence>
<keyword evidence="1" id="KW-0245">EGF-like domain</keyword>
<evidence type="ECO:0000256" key="1">
    <source>
        <dbReference type="ARBA" id="ARBA00022536"/>
    </source>
</evidence>
<dbReference type="InterPro" id="IPR015812">
    <property type="entry name" value="Integrin_bsu"/>
</dbReference>
<comment type="caution">
    <text evidence="8">The sequence shown here is derived from an EMBL/GenBank/DDBJ whole genome shotgun (WGS) entry which is preliminary data.</text>
</comment>
<dbReference type="FunFam" id="2.10.25.10:FF:000042">
    <property type="entry name" value="Integrin subunit beta-like 1"/>
    <property type="match status" value="1"/>
</dbReference>
<keyword evidence="4" id="KW-1015">Disulfide bond</keyword>
<dbReference type="FunFam" id="2.10.25.10:FF:000249">
    <property type="entry name" value="Integrin subunit beta like 1"/>
    <property type="match status" value="1"/>
</dbReference>
<dbReference type="GO" id="GO:0009986">
    <property type="term" value="C:cell surface"/>
    <property type="evidence" value="ECO:0007669"/>
    <property type="project" value="TreeGrafter"/>
</dbReference>
<dbReference type="PROSITE" id="PS52047">
    <property type="entry name" value="I_EGF_2"/>
    <property type="match status" value="1"/>
</dbReference>
<feature type="domain" description="Epidermal growth factor-like" evidence="7">
    <location>
        <begin position="171"/>
        <end position="201"/>
    </location>
</feature>
<dbReference type="InterPro" id="IPR013111">
    <property type="entry name" value="EGF_extracell"/>
</dbReference>
<keyword evidence="2" id="KW-0732">Signal</keyword>
<keyword evidence="3" id="KW-0677">Repeat</keyword>
<dbReference type="OrthoDB" id="9930377at2759"/>
<dbReference type="GO" id="GO:0098609">
    <property type="term" value="P:cell-cell adhesion"/>
    <property type="evidence" value="ECO:0007669"/>
    <property type="project" value="TreeGrafter"/>
</dbReference>
<evidence type="ECO:0000313" key="8">
    <source>
        <dbReference type="EMBL" id="KAG8516989.1"/>
    </source>
</evidence>
<dbReference type="GO" id="GO:0005178">
    <property type="term" value="F:integrin binding"/>
    <property type="evidence" value="ECO:0007669"/>
    <property type="project" value="TreeGrafter"/>
</dbReference>
<dbReference type="GO" id="GO:0005925">
    <property type="term" value="C:focal adhesion"/>
    <property type="evidence" value="ECO:0007669"/>
    <property type="project" value="TreeGrafter"/>
</dbReference>
<organism evidence="8 9">
    <name type="scientific">Galemys pyrenaicus</name>
    <name type="common">Iberian desman</name>
    <name type="synonym">Pyrenean desman</name>
    <dbReference type="NCBI Taxonomy" id="202257"/>
    <lineage>
        <taxon>Eukaryota</taxon>
        <taxon>Metazoa</taxon>
        <taxon>Chordata</taxon>
        <taxon>Craniata</taxon>
        <taxon>Vertebrata</taxon>
        <taxon>Euteleostomi</taxon>
        <taxon>Mammalia</taxon>
        <taxon>Eutheria</taxon>
        <taxon>Laurasiatheria</taxon>
        <taxon>Eulipotyphla</taxon>
        <taxon>Talpidae</taxon>
        <taxon>Galemys</taxon>
    </lineage>
</organism>
<evidence type="ECO:0000259" key="7">
    <source>
        <dbReference type="Pfam" id="PF07974"/>
    </source>
</evidence>
<evidence type="ECO:0000256" key="2">
    <source>
        <dbReference type="ARBA" id="ARBA00022729"/>
    </source>
</evidence>
<keyword evidence="9" id="KW-1185">Reference proteome</keyword>
<dbReference type="GO" id="GO:0033627">
    <property type="term" value="P:cell adhesion mediated by integrin"/>
    <property type="evidence" value="ECO:0007669"/>
    <property type="project" value="TreeGrafter"/>
</dbReference>
<dbReference type="GO" id="GO:0007160">
    <property type="term" value="P:cell-matrix adhesion"/>
    <property type="evidence" value="ECO:0007669"/>
    <property type="project" value="TreeGrafter"/>
</dbReference>
<evidence type="ECO:0000313" key="9">
    <source>
        <dbReference type="Proteomes" id="UP000700334"/>
    </source>
</evidence>
<feature type="domain" description="Epidermal growth factor-like" evidence="7">
    <location>
        <begin position="52"/>
        <end position="72"/>
    </location>
</feature>
<evidence type="ECO:0000256" key="6">
    <source>
        <dbReference type="SAM" id="MobiDB-lite"/>
    </source>
</evidence>
<dbReference type="Proteomes" id="UP000700334">
    <property type="component" value="Unassembled WGS sequence"/>
</dbReference>
<dbReference type="SUPFAM" id="SSF57196">
    <property type="entry name" value="EGF/Laminin"/>
    <property type="match status" value="2"/>
</dbReference>
<dbReference type="GO" id="GO:0008305">
    <property type="term" value="C:integrin complex"/>
    <property type="evidence" value="ECO:0007669"/>
    <property type="project" value="TreeGrafter"/>
</dbReference>
<dbReference type="EMBL" id="JAGFMF010011662">
    <property type="protein sequence ID" value="KAG8516989.1"/>
    <property type="molecule type" value="Genomic_DNA"/>
</dbReference>
<reference evidence="8" key="1">
    <citation type="journal article" date="2021" name="Evol. Appl.">
        <title>The genome of the Pyrenean desman and the effects of bottlenecks and inbreeding on the genomic landscape of an endangered species.</title>
        <authorList>
            <person name="Escoda L."/>
            <person name="Castresana J."/>
        </authorList>
    </citation>
    <scope>NUCLEOTIDE SEQUENCE</scope>
    <source>
        <strain evidence="8">IBE-C5619</strain>
    </source>
</reference>
<feature type="compositionally biased region" description="Basic and acidic residues" evidence="6">
    <location>
        <begin position="105"/>
        <end position="133"/>
    </location>
</feature>
<keyword evidence="8" id="KW-0401">Integrin</keyword>
<dbReference type="AlphaFoldDB" id="A0A8J6A8I2"/>
<gene>
    <name evidence="8" type="ORF">J0S82_015271</name>
</gene>
<name>A0A8J6A8I2_GALPY</name>
<evidence type="ECO:0000256" key="3">
    <source>
        <dbReference type="ARBA" id="ARBA00022737"/>
    </source>
</evidence>
<evidence type="ECO:0000256" key="5">
    <source>
        <dbReference type="ARBA" id="ARBA00023180"/>
    </source>
</evidence>
<feature type="region of interest" description="Disordered" evidence="6">
    <location>
        <begin position="99"/>
        <end position="133"/>
    </location>
</feature>